<dbReference type="AlphaFoldDB" id="A0A5P3ABW4"/>
<feature type="repeat" description="TPR" evidence="1">
    <location>
        <begin position="479"/>
        <end position="512"/>
    </location>
</feature>
<dbReference type="OrthoDB" id="54411at2"/>
<dbReference type="InterPro" id="IPR011990">
    <property type="entry name" value="TPR-like_helical_dom_sf"/>
</dbReference>
<evidence type="ECO:0000313" key="3">
    <source>
        <dbReference type="EMBL" id="QEW25838.1"/>
    </source>
</evidence>
<dbReference type="KEGG" id="rid:RIdsm_01627"/>
<sequence>MSGRTFDDNASLFLRLWDRPLVFDAEGEPVRFPTQKARALFVYLARAGEDGAARGHLSELFWPGRPERDARRALRGTLYEMRSALCQGANKIVRQSRDRLSVNPESIATEFRGGDGNPGHAAGEFLIGLEIGTPGFDQWCAEERARLCEAAVGRAVASMEVCLAEGRFAAALGAAEQVMALDPLSELGCRGAMRALSGIGRRADALRRYAAFRATLAEDLGAAPEAATERLADHIRQADDRLPHVALSRPDMPSLVVMPFADLTGGDKAHLVDGMAADVRTALARDRALFVVAGDSADTYRETMLGAAEIAGELGVRYLLQGRVRLDDERLRLDVELADGPRKTVVWSERYDRLRGSILSVQDEVVAQIVATLRGYKGIVQRNEAQLARAKSEADLETHDHLMRGMMLKERFLKEDMRAARDHFDQALALSPNSAPAHGWLAWTWFFEVYLGWANDPAEALALTEQNARRSVQLDPDLDFAHWALGAAYLAAGDNAAALDCFDRALELNPNNSDALANCAWPLMFEGRTEEAVSRLERAMRLNPFHPDWYLWGLGMARYLQGKFPEACAALGRMAQPNEQSKAFEIAALFRVGEAERAREEVLALDRLAPGAQVADIVAPLGFRDHRVQIALADALHAAGVAG</sequence>
<dbReference type="Proteomes" id="UP000325785">
    <property type="component" value="Chromosome"/>
</dbReference>
<dbReference type="InterPro" id="IPR019734">
    <property type="entry name" value="TPR_rpt"/>
</dbReference>
<dbReference type="Pfam" id="PF03704">
    <property type="entry name" value="BTAD"/>
    <property type="match status" value="1"/>
</dbReference>
<dbReference type="SMART" id="SM01043">
    <property type="entry name" value="BTAD"/>
    <property type="match status" value="1"/>
</dbReference>
<dbReference type="SUPFAM" id="SSF48452">
    <property type="entry name" value="TPR-like"/>
    <property type="match status" value="2"/>
</dbReference>
<dbReference type="PROSITE" id="PS50005">
    <property type="entry name" value="TPR"/>
    <property type="match status" value="1"/>
</dbReference>
<name>A0A5P3ABW4_9RHOB</name>
<dbReference type="Pfam" id="PF14559">
    <property type="entry name" value="TPR_19"/>
    <property type="match status" value="1"/>
</dbReference>
<dbReference type="PROSITE" id="PS50293">
    <property type="entry name" value="TPR_REGION"/>
    <property type="match status" value="1"/>
</dbReference>
<reference evidence="3 4" key="1">
    <citation type="submission" date="2018-08" db="EMBL/GenBank/DDBJ databases">
        <title>Genetic Globetrotter - A new plasmid hitch-hiking vast phylogenetic and geographic distances.</title>
        <authorList>
            <person name="Vollmers J."/>
            <person name="Petersen J."/>
        </authorList>
    </citation>
    <scope>NUCLEOTIDE SEQUENCE [LARGE SCALE GENOMIC DNA]</scope>
    <source>
        <strain evidence="3 4">DSM 26383</strain>
    </source>
</reference>
<proteinExistence type="predicted"/>
<dbReference type="RefSeq" id="WP_057814194.1">
    <property type="nucleotide sequence ID" value="NZ_CP031598.1"/>
</dbReference>
<dbReference type="SMART" id="SM00028">
    <property type="entry name" value="TPR"/>
    <property type="match status" value="3"/>
</dbReference>
<dbReference type="EMBL" id="CP031598">
    <property type="protein sequence ID" value="QEW25838.1"/>
    <property type="molecule type" value="Genomic_DNA"/>
</dbReference>
<evidence type="ECO:0000259" key="2">
    <source>
        <dbReference type="SMART" id="SM01043"/>
    </source>
</evidence>
<feature type="domain" description="Bacterial transcriptional activator" evidence="2">
    <location>
        <begin position="108"/>
        <end position="236"/>
    </location>
</feature>
<dbReference type="Gene3D" id="1.25.40.10">
    <property type="entry name" value="Tetratricopeptide repeat domain"/>
    <property type="match status" value="2"/>
</dbReference>
<keyword evidence="3" id="KW-0449">Lipoprotein</keyword>
<evidence type="ECO:0000313" key="4">
    <source>
        <dbReference type="Proteomes" id="UP000325785"/>
    </source>
</evidence>
<accession>A0A5P3ABW4</accession>
<dbReference type="InterPro" id="IPR005158">
    <property type="entry name" value="BTAD"/>
</dbReference>
<organism evidence="3 4">
    <name type="scientific">Roseovarius indicus</name>
    <dbReference type="NCBI Taxonomy" id="540747"/>
    <lineage>
        <taxon>Bacteria</taxon>
        <taxon>Pseudomonadati</taxon>
        <taxon>Pseudomonadota</taxon>
        <taxon>Alphaproteobacteria</taxon>
        <taxon>Rhodobacterales</taxon>
        <taxon>Roseobacteraceae</taxon>
        <taxon>Roseovarius</taxon>
    </lineage>
</organism>
<gene>
    <name evidence="3" type="ORF">RIdsm_01627</name>
</gene>
<keyword evidence="1" id="KW-0802">TPR repeat</keyword>
<dbReference type="PANTHER" id="PTHR35807">
    <property type="entry name" value="TRANSCRIPTIONAL REGULATOR REDD-RELATED"/>
    <property type="match status" value="1"/>
</dbReference>
<dbReference type="InterPro" id="IPR051677">
    <property type="entry name" value="AfsR-DnrI-RedD_regulator"/>
</dbReference>
<protein>
    <submittedName>
        <fullName evidence="3">Lipoprotein NlpI</fullName>
    </submittedName>
</protein>
<evidence type="ECO:0000256" key="1">
    <source>
        <dbReference type="PROSITE-ProRule" id="PRU00339"/>
    </source>
</evidence>